<evidence type="ECO:0000259" key="5">
    <source>
        <dbReference type="PROSITE" id="PS50931"/>
    </source>
</evidence>
<organism evidence="6 7">
    <name type="scientific">Undibacterium jejuense</name>
    <dbReference type="NCBI Taxonomy" id="1344949"/>
    <lineage>
        <taxon>Bacteria</taxon>
        <taxon>Pseudomonadati</taxon>
        <taxon>Pseudomonadota</taxon>
        <taxon>Betaproteobacteria</taxon>
        <taxon>Burkholderiales</taxon>
        <taxon>Oxalobacteraceae</taxon>
        <taxon>Undibacterium</taxon>
    </lineage>
</organism>
<dbReference type="EMBL" id="JACOFV010000010">
    <property type="protein sequence ID" value="MBC3862765.1"/>
    <property type="molecule type" value="Genomic_DNA"/>
</dbReference>
<dbReference type="PANTHER" id="PTHR30126:SF94">
    <property type="entry name" value="LYSR FAMILY TRANSCRIPTIONAL REGULATOR"/>
    <property type="match status" value="1"/>
</dbReference>
<dbReference type="Pfam" id="PF03466">
    <property type="entry name" value="LysR_substrate"/>
    <property type="match status" value="1"/>
</dbReference>
<evidence type="ECO:0000313" key="6">
    <source>
        <dbReference type="EMBL" id="MBC3862765.1"/>
    </source>
</evidence>
<evidence type="ECO:0000256" key="4">
    <source>
        <dbReference type="ARBA" id="ARBA00023163"/>
    </source>
</evidence>
<keyword evidence="4" id="KW-0804">Transcription</keyword>
<gene>
    <name evidence="6" type="ORF">H8K32_11685</name>
</gene>
<evidence type="ECO:0000313" key="7">
    <source>
        <dbReference type="Proteomes" id="UP000634011"/>
    </source>
</evidence>
<dbReference type="PROSITE" id="PS50931">
    <property type="entry name" value="HTH_LYSR"/>
    <property type="match status" value="1"/>
</dbReference>
<dbReference type="Gene3D" id="3.40.190.290">
    <property type="match status" value="1"/>
</dbReference>
<dbReference type="InterPro" id="IPR005119">
    <property type="entry name" value="LysR_subst-bd"/>
</dbReference>
<keyword evidence="3" id="KW-0238">DNA-binding</keyword>
<dbReference type="InterPro" id="IPR000847">
    <property type="entry name" value="LysR_HTH_N"/>
</dbReference>
<dbReference type="AlphaFoldDB" id="A0A923HGV3"/>
<dbReference type="InterPro" id="IPR036388">
    <property type="entry name" value="WH-like_DNA-bd_sf"/>
</dbReference>
<proteinExistence type="inferred from homology"/>
<protein>
    <submittedName>
        <fullName evidence="6">LysR family transcriptional regulator</fullName>
    </submittedName>
</protein>
<dbReference type="NCBIfam" id="NF008095">
    <property type="entry name" value="PRK10837.1"/>
    <property type="match status" value="1"/>
</dbReference>
<keyword evidence="2" id="KW-0805">Transcription regulation</keyword>
<comment type="caution">
    <text evidence="6">The sequence shown here is derived from an EMBL/GenBank/DDBJ whole genome shotgun (WGS) entry which is preliminary data.</text>
</comment>
<keyword evidence="7" id="KW-1185">Reference proteome</keyword>
<accession>A0A923HGV3</accession>
<dbReference type="GO" id="GO:0000976">
    <property type="term" value="F:transcription cis-regulatory region binding"/>
    <property type="evidence" value="ECO:0007669"/>
    <property type="project" value="TreeGrafter"/>
</dbReference>
<dbReference type="RefSeq" id="WP_186912716.1">
    <property type="nucleotide sequence ID" value="NZ_JACOFV010000010.1"/>
</dbReference>
<dbReference type="CDD" id="cd08420">
    <property type="entry name" value="PBP2_CysL_like"/>
    <property type="match status" value="1"/>
</dbReference>
<dbReference type="InterPro" id="IPR036390">
    <property type="entry name" value="WH_DNA-bd_sf"/>
</dbReference>
<dbReference type="SUPFAM" id="SSF53850">
    <property type="entry name" value="Periplasmic binding protein-like II"/>
    <property type="match status" value="1"/>
</dbReference>
<evidence type="ECO:0000256" key="3">
    <source>
        <dbReference type="ARBA" id="ARBA00023125"/>
    </source>
</evidence>
<evidence type="ECO:0000256" key="2">
    <source>
        <dbReference type="ARBA" id="ARBA00023015"/>
    </source>
</evidence>
<dbReference type="PRINTS" id="PR00039">
    <property type="entry name" value="HTHLYSR"/>
</dbReference>
<dbReference type="Gene3D" id="1.10.10.10">
    <property type="entry name" value="Winged helix-like DNA-binding domain superfamily/Winged helix DNA-binding domain"/>
    <property type="match status" value="1"/>
</dbReference>
<dbReference type="PANTHER" id="PTHR30126">
    <property type="entry name" value="HTH-TYPE TRANSCRIPTIONAL REGULATOR"/>
    <property type="match status" value="1"/>
</dbReference>
<evidence type="ECO:0000256" key="1">
    <source>
        <dbReference type="ARBA" id="ARBA00009437"/>
    </source>
</evidence>
<dbReference type="GO" id="GO:0003700">
    <property type="term" value="F:DNA-binding transcription factor activity"/>
    <property type="evidence" value="ECO:0007669"/>
    <property type="project" value="InterPro"/>
</dbReference>
<dbReference type="SUPFAM" id="SSF46785">
    <property type="entry name" value="Winged helix' DNA-binding domain"/>
    <property type="match status" value="1"/>
</dbReference>
<feature type="domain" description="HTH lysR-type" evidence="5">
    <location>
        <begin position="3"/>
        <end position="60"/>
    </location>
</feature>
<dbReference type="Pfam" id="PF00126">
    <property type="entry name" value="HTH_1"/>
    <property type="match status" value="1"/>
</dbReference>
<reference evidence="6" key="1">
    <citation type="submission" date="2020-08" db="EMBL/GenBank/DDBJ databases">
        <title>Novel species isolated from subtropical streams in China.</title>
        <authorList>
            <person name="Lu H."/>
        </authorList>
    </citation>
    <scope>NUCLEOTIDE SEQUENCE</scope>
    <source>
        <strain evidence="6">KACC 12607</strain>
    </source>
</reference>
<sequence length="299" mass="32748">MHITLRQLEVFVAIARAGTGTAAASQLALSQSAASSALSDLEYQLGEPLFNRVGKRLQLNENGRYLLPKAEALLEGASEIEQSFKTGVPVRLRLYASMTIGNDVLPELAAQFLRQEPDSRLEIAIGNSQDVVEAILSFRADFGLIEAPCHDSRLVAEPWLHDQMQLFCHASHPLARTTPDIAQLQQTAWVLREPGSGSREVTEAAFAPHLGVLNSVLELGSAEAIARAVGTGLGIACVSNRAISDKLTDGEFAPIHTPWAQLNRRFYLVYHQEKILSGGLQRFRELCRLKLIEEMEQGA</sequence>
<name>A0A923HGV3_9BURK</name>
<dbReference type="Proteomes" id="UP000634011">
    <property type="component" value="Unassembled WGS sequence"/>
</dbReference>
<comment type="similarity">
    <text evidence="1">Belongs to the LysR transcriptional regulatory family.</text>
</comment>